<dbReference type="InterPro" id="IPR011342">
    <property type="entry name" value="Shikimate_DH"/>
</dbReference>
<evidence type="ECO:0000259" key="11">
    <source>
        <dbReference type="Pfam" id="PF18317"/>
    </source>
</evidence>
<evidence type="ECO:0000256" key="4">
    <source>
        <dbReference type="ARBA" id="ARBA00022857"/>
    </source>
</evidence>
<dbReference type="GO" id="GO:0005829">
    <property type="term" value="C:cytosol"/>
    <property type="evidence" value="ECO:0007669"/>
    <property type="project" value="TreeGrafter"/>
</dbReference>
<dbReference type="Pfam" id="PF18317">
    <property type="entry name" value="SDH_C"/>
    <property type="match status" value="1"/>
</dbReference>
<dbReference type="InterPro" id="IPR036291">
    <property type="entry name" value="NAD(P)-bd_dom_sf"/>
</dbReference>
<dbReference type="NCBIfam" id="TIGR00507">
    <property type="entry name" value="aroE"/>
    <property type="match status" value="1"/>
</dbReference>
<evidence type="ECO:0000313" key="13">
    <source>
        <dbReference type="Proteomes" id="UP000825701"/>
    </source>
</evidence>
<feature type="binding site" evidence="8">
    <location>
        <begin position="151"/>
        <end position="156"/>
    </location>
    <ligand>
        <name>NADP(+)</name>
        <dbReference type="ChEBI" id="CHEBI:58349"/>
    </ligand>
</feature>
<protein>
    <recommendedName>
        <fullName evidence="2 8">Shikimate dehydrogenase (NADP(+))</fullName>
        <shortName evidence="8">SDH</shortName>
        <ecNumber evidence="2 8">1.1.1.25</ecNumber>
    </recommendedName>
</protein>
<keyword evidence="5 8" id="KW-0560">Oxidoreductase</keyword>
<dbReference type="SUPFAM" id="SSF53223">
    <property type="entry name" value="Aminoacid dehydrogenase-like, N-terminal domain"/>
    <property type="match status" value="1"/>
</dbReference>
<evidence type="ECO:0000256" key="3">
    <source>
        <dbReference type="ARBA" id="ARBA00022605"/>
    </source>
</evidence>
<dbReference type="NCBIfam" id="NF001312">
    <property type="entry name" value="PRK00258.1-4"/>
    <property type="match status" value="1"/>
</dbReference>
<organism evidence="12 13">
    <name type="scientific">Chenggangzhangella methanolivorans</name>
    <dbReference type="NCBI Taxonomy" id="1437009"/>
    <lineage>
        <taxon>Bacteria</taxon>
        <taxon>Pseudomonadati</taxon>
        <taxon>Pseudomonadota</taxon>
        <taxon>Alphaproteobacteria</taxon>
        <taxon>Hyphomicrobiales</taxon>
        <taxon>Methylopilaceae</taxon>
        <taxon>Chenggangzhangella</taxon>
    </lineage>
</organism>
<feature type="binding site" evidence="8">
    <location>
        <begin position="127"/>
        <end position="131"/>
    </location>
    <ligand>
        <name>NADP(+)</name>
        <dbReference type="ChEBI" id="CHEBI:58349"/>
    </ligand>
</feature>
<feature type="active site" description="Proton acceptor" evidence="8">
    <location>
        <position position="65"/>
    </location>
</feature>
<dbReference type="Pfam" id="PF08501">
    <property type="entry name" value="Shikimate_dh_N"/>
    <property type="match status" value="1"/>
</dbReference>
<dbReference type="InterPro" id="IPR046346">
    <property type="entry name" value="Aminoacid_DH-like_N_sf"/>
</dbReference>
<dbReference type="GO" id="GO:0050661">
    <property type="term" value="F:NADP binding"/>
    <property type="evidence" value="ECO:0007669"/>
    <property type="project" value="InterPro"/>
</dbReference>
<keyword evidence="13" id="KW-1185">Reference proteome</keyword>
<dbReference type="InterPro" id="IPR013708">
    <property type="entry name" value="Shikimate_DH-bd_N"/>
</dbReference>
<feature type="binding site" evidence="8">
    <location>
        <position position="246"/>
    </location>
    <ligand>
        <name>shikimate</name>
        <dbReference type="ChEBI" id="CHEBI:36208"/>
    </ligand>
</feature>
<comment type="similarity">
    <text evidence="8">Belongs to the shikimate dehydrogenase family.</text>
</comment>
<evidence type="ECO:0000256" key="5">
    <source>
        <dbReference type="ARBA" id="ARBA00023002"/>
    </source>
</evidence>
<gene>
    <name evidence="8" type="primary">aroE</name>
    <name evidence="12" type="ORF">K6K41_14055</name>
</gene>
<comment type="function">
    <text evidence="8">Involved in the biosynthesis of the chorismate, which leads to the biosynthesis of aromatic amino acids. Catalyzes the reversible NADPH linked reduction of 3-dehydroshikimate (DHSA) to yield shikimate (SA).</text>
</comment>
<dbReference type="KEGG" id="cmet:K6K41_14055"/>
<dbReference type="HAMAP" id="MF_00222">
    <property type="entry name" value="Shikimate_DH_AroE"/>
    <property type="match status" value="1"/>
</dbReference>
<feature type="binding site" evidence="8">
    <location>
        <position position="86"/>
    </location>
    <ligand>
        <name>shikimate</name>
        <dbReference type="ChEBI" id="CHEBI:36208"/>
    </ligand>
</feature>
<keyword evidence="3 8" id="KW-0028">Amino-acid biosynthesis</keyword>
<evidence type="ECO:0000313" key="12">
    <source>
        <dbReference type="EMBL" id="QZN98272.1"/>
    </source>
</evidence>
<dbReference type="InterPro" id="IPR006151">
    <property type="entry name" value="Shikm_DH/Glu-tRNA_Rdtase"/>
</dbReference>
<dbReference type="PANTHER" id="PTHR21089:SF1">
    <property type="entry name" value="BIFUNCTIONAL 3-DEHYDROQUINATE DEHYDRATASE_SHIKIMATE DEHYDROGENASE, CHLOROPLASTIC"/>
    <property type="match status" value="1"/>
</dbReference>
<dbReference type="InterPro" id="IPR022893">
    <property type="entry name" value="Shikimate_DH_fam"/>
</dbReference>
<name>A0A9E6R7W1_9HYPH</name>
<evidence type="ECO:0000256" key="6">
    <source>
        <dbReference type="ARBA" id="ARBA00023141"/>
    </source>
</evidence>
<keyword evidence="4 8" id="KW-0521">NADP</keyword>
<comment type="catalytic activity">
    <reaction evidence="7 8">
        <text>shikimate + NADP(+) = 3-dehydroshikimate + NADPH + H(+)</text>
        <dbReference type="Rhea" id="RHEA:17737"/>
        <dbReference type="ChEBI" id="CHEBI:15378"/>
        <dbReference type="ChEBI" id="CHEBI:16630"/>
        <dbReference type="ChEBI" id="CHEBI:36208"/>
        <dbReference type="ChEBI" id="CHEBI:57783"/>
        <dbReference type="ChEBI" id="CHEBI:58349"/>
        <dbReference type="EC" id="1.1.1.25"/>
    </reaction>
</comment>
<dbReference type="GO" id="GO:0019632">
    <property type="term" value="P:shikimate metabolic process"/>
    <property type="evidence" value="ECO:0007669"/>
    <property type="project" value="InterPro"/>
</dbReference>
<evidence type="ECO:0000259" key="9">
    <source>
        <dbReference type="Pfam" id="PF01488"/>
    </source>
</evidence>
<dbReference type="GO" id="GO:0008652">
    <property type="term" value="P:amino acid biosynthetic process"/>
    <property type="evidence" value="ECO:0007669"/>
    <property type="project" value="UniProtKB-KW"/>
</dbReference>
<comment type="caution">
    <text evidence="8">Lacks conserved residue(s) required for the propagation of feature annotation.</text>
</comment>
<feature type="binding site" evidence="8">
    <location>
        <position position="61"/>
    </location>
    <ligand>
        <name>shikimate</name>
        <dbReference type="ChEBI" id="CHEBI:36208"/>
    </ligand>
</feature>
<dbReference type="Pfam" id="PF01488">
    <property type="entry name" value="Shikimate_DH"/>
    <property type="match status" value="1"/>
</dbReference>
<accession>A0A9E6R7W1</accession>
<dbReference type="InterPro" id="IPR041121">
    <property type="entry name" value="SDH_C"/>
</dbReference>
<feature type="binding site" evidence="8">
    <location>
        <begin position="14"/>
        <end position="16"/>
    </location>
    <ligand>
        <name>shikimate</name>
        <dbReference type="ChEBI" id="CHEBI:36208"/>
    </ligand>
</feature>
<feature type="binding site" evidence="8">
    <location>
        <position position="218"/>
    </location>
    <ligand>
        <name>shikimate</name>
        <dbReference type="ChEBI" id="CHEBI:36208"/>
    </ligand>
</feature>
<feature type="domain" description="Quinate/shikimate 5-dehydrogenase/glutamyl-tRNA reductase" evidence="9">
    <location>
        <begin position="124"/>
        <end position="191"/>
    </location>
</feature>
<dbReference type="Gene3D" id="3.40.50.10860">
    <property type="entry name" value="Leucine Dehydrogenase, chain A, domain 1"/>
    <property type="match status" value="1"/>
</dbReference>
<dbReference type="EMBL" id="CP081869">
    <property type="protein sequence ID" value="QZN98272.1"/>
    <property type="molecule type" value="Genomic_DNA"/>
</dbReference>
<feature type="binding site" evidence="8">
    <location>
        <position position="216"/>
    </location>
    <ligand>
        <name>NADP(+)</name>
        <dbReference type="ChEBI" id="CHEBI:58349"/>
    </ligand>
</feature>
<dbReference type="Proteomes" id="UP000825701">
    <property type="component" value="Chromosome"/>
</dbReference>
<sequence length="277" mass="29075">MKRAFVTGWPVRHSRSPMIHGHWLKAYGINGSYEHAEVAPEDLEAFLRGCGADGFVGGNVTIPHKEAAFSLVEAADGEAAALGAVNTVWLDGGRLHGANTDGLGFLANLDDGAPGWDERKSVSVILGAGGAARAVARSLGRRGFGAVVVANRTAARAAAVAALAGEAGRAVGYDELWRWLPSADLVVNATSLGMTGKDRLDVHLGELPGHAVVNDLVYVPLETELLAQARANGNRAVDGLGMLLHQAVPGFERWFGVRPKVTPELRALVEADIAGQR</sequence>
<dbReference type="Gene3D" id="3.40.50.720">
    <property type="entry name" value="NAD(P)-binding Rossmann-like Domain"/>
    <property type="match status" value="1"/>
</dbReference>
<comment type="pathway">
    <text evidence="1 8">Metabolic intermediate biosynthesis; chorismate biosynthesis; chorismate from D-erythrose 4-phosphate and phosphoenolpyruvate: step 4/7.</text>
</comment>
<feature type="binding site" evidence="8">
    <location>
        <position position="101"/>
    </location>
    <ligand>
        <name>shikimate</name>
        <dbReference type="ChEBI" id="CHEBI:36208"/>
    </ligand>
</feature>
<dbReference type="RefSeq" id="WP_378145863.1">
    <property type="nucleotide sequence ID" value="NZ_JBHRXS010000003.1"/>
</dbReference>
<evidence type="ECO:0000256" key="8">
    <source>
        <dbReference type="HAMAP-Rule" id="MF_00222"/>
    </source>
</evidence>
<dbReference type="SUPFAM" id="SSF51735">
    <property type="entry name" value="NAD(P)-binding Rossmann-fold domains"/>
    <property type="match status" value="1"/>
</dbReference>
<evidence type="ECO:0000256" key="7">
    <source>
        <dbReference type="ARBA" id="ARBA00049442"/>
    </source>
</evidence>
<dbReference type="AlphaFoldDB" id="A0A9E6R7W1"/>
<evidence type="ECO:0000256" key="2">
    <source>
        <dbReference type="ARBA" id="ARBA00012962"/>
    </source>
</evidence>
<keyword evidence="6 8" id="KW-0057">Aromatic amino acid biosynthesis</keyword>
<evidence type="ECO:0000256" key="1">
    <source>
        <dbReference type="ARBA" id="ARBA00004871"/>
    </source>
</evidence>
<dbReference type="PANTHER" id="PTHR21089">
    <property type="entry name" value="SHIKIMATE DEHYDROGENASE"/>
    <property type="match status" value="1"/>
</dbReference>
<feature type="binding site" evidence="8">
    <location>
        <position position="239"/>
    </location>
    <ligand>
        <name>NADP(+)</name>
        <dbReference type="ChEBI" id="CHEBI:58349"/>
    </ligand>
</feature>
<comment type="subunit">
    <text evidence="8">Homodimer.</text>
</comment>
<dbReference type="GO" id="GO:0009073">
    <property type="term" value="P:aromatic amino acid family biosynthetic process"/>
    <property type="evidence" value="ECO:0007669"/>
    <property type="project" value="UniProtKB-KW"/>
</dbReference>
<dbReference type="GO" id="GO:0009423">
    <property type="term" value="P:chorismate biosynthetic process"/>
    <property type="evidence" value="ECO:0007669"/>
    <property type="project" value="UniProtKB-UniRule"/>
</dbReference>
<reference evidence="12" key="1">
    <citation type="submission" date="2021-08" db="EMBL/GenBank/DDBJ databases">
        <authorList>
            <person name="Zhang H."/>
            <person name="Xu M."/>
            <person name="Yu Z."/>
            <person name="Yang L."/>
            <person name="Cai Y."/>
        </authorList>
    </citation>
    <scope>NUCLEOTIDE SEQUENCE</scope>
    <source>
        <strain evidence="12">CHL1</strain>
    </source>
</reference>
<feature type="domain" description="SDH C-terminal" evidence="11">
    <location>
        <begin position="239"/>
        <end position="261"/>
    </location>
</feature>
<dbReference type="GO" id="GO:0004764">
    <property type="term" value="F:shikimate 3-dehydrogenase (NADP+) activity"/>
    <property type="evidence" value="ECO:0007669"/>
    <property type="project" value="UniProtKB-UniRule"/>
</dbReference>
<evidence type="ECO:0000259" key="10">
    <source>
        <dbReference type="Pfam" id="PF08501"/>
    </source>
</evidence>
<proteinExistence type="inferred from homology"/>
<dbReference type="EC" id="1.1.1.25" evidence="2 8"/>
<feature type="domain" description="Shikimate dehydrogenase substrate binding N-terminal" evidence="10">
    <location>
        <begin position="6"/>
        <end position="88"/>
    </location>
</feature>